<sequence length="284" mass="32614">MTIQIDPVRRNLKFHLPADKVTNWNPAGVHVTQFYNTLSIFFPAGERFFIQSVRNYRDKISDPHLKKQISAFIGQEGFHTREHEDYNEALVEAGLPVKGMDNLVVRLLNRVQKRPKALQLATTVALEHLTAILGDTVLCDPDLLKGCDPHFAAIWKWHAIEETEHKAVCFDAYEEVFGSGLKAYSMRVFAFIVANFIFFSLFYPFYARMVQKSGGLFNIRGWLTSLNFQFGKPGVLRRIIPAWFDFFRPSFHPWMHDNRQYLAQAEALVEEVAGFQNEQAGQAA</sequence>
<keyword evidence="1" id="KW-0812">Transmembrane</keyword>
<dbReference type="EMBL" id="CP031093">
    <property type="protein sequence ID" value="QCF25310.1"/>
    <property type="molecule type" value="Genomic_DNA"/>
</dbReference>
<dbReference type="GO" id="GO:0016787">
    <property type="term" value="F:hydrolase activity"/>
    <property type="evidence" value="ECO:0007669"/>
    <property type="project" value="UniProtKB-KW"/>
</dbReference>
<dbReference type="OrthoDB" id="5727566at2"/>
<accession>A0A4V1D8I5</accession>
<feature type="transmembrane region" description="Helical" evidence="1">
    <location>
        <begin position="188"/>
        <end position="206"/>
    </location>
</feature>
<keyword evidence="2" id="KW-0378">Hydrolase</keyword>
<keyword evidence="3" id="KW-1185">Reference proteome</keyword>
<evidence type="ECO:0000256" key="1">
    <source>
        <dbReference type="SAM" id="Phobius"/>
    </source>
</evidence>
<dbReference type="PIRSF" id="PIRSF007580">
    <property type="entry name" value="UCP07580"/>
    <property type="match status" value="1"/>
</dbReference>
<gene>
    <name evidence="2" type="ORF">soil367_04840</name>
</gene>
<keyword evidence="1" id="KW-0472">Membrane</keyword>
<dbReference type="Pfam" id="PF10118">
    <property type="entry name" value="Metal_hydrol"/>
    <property type="match status" value="1"/>
</dbReference>
<evidence type="ECO:0000313" key="3">
    <source>
        <dbReference type="Proteomes" id="UP000298049"/>
    </source>
</evidence>
<dbReference type="Proteomes" id="UP000298049">
    <property type="component" value="Chromosome"/>
</dbReference>
<dbReference type="PANTHER" id="PTHR39456">
    <property type="entry name" value="METAL-DEPENDENT HYDROLASE"/>
    <property type="match status" value="1"/>
</dbReference>
<name>A0A4V1D8I5_9ALTE</name>
<proteinExistence type="predicted"/>
<evidence type="ECO:0000313" key="2">
    <source>
        <dbReference type="EMBL" id="QCF25310.1"/>
    </source>
</evidence>
<dbReference type="KEGG" id="hmi:soil367_04840"/>
<protein>
    <submittedName>
        <fullName evidence="2">Metal-dependent hydrolase</fullName>
    </submittedName>
</protein>
<organism evidence="2 3">
    <name type="scientific">Hydrocarboniclastica marina</name>
    <dbReference type="NCBI Taxonomy" id="2259620"/>
    <lineage>
        <taxon>Bacteria</taxon>
        <taxon>Pseudomonadati</taxon>
        <taxon>Pseudomonadota</taxon>
        <taxon>Gammaproteobacteria</taxon>
        <taxon>Alteromonadales</taxon>
        <taxon>Alteromonadaceae</taxon>
        <taxon>Hydrocarboniclastica</taxon>
    </lineage>
</organism>
<dbReference type="AlphaFoldDB" id="A0A4V1D8I5"/>
<dbReference type="PANTHER" id="PTHR39456:SF1">
    <property type="entry name" value="METAL-DEPENDENT HYDROLASE"/>
    <property type="match status" value="1"/>
</dbReference>
<keyword evidence="1" id="KW-1133">Transmembrane helix</keyword>
<reference evidence="2 3" key="1">
    <citation type="submission" date="2018-07" db="EMBL/GenBank/DDBJ databases">
        <title>Marsedoiliclastica nanhaica gen. nov. sp. nov., a novel marine hydrocarbonoclastic bacterium isolated from an in-situ enriched hydrocarbon-degrading consortium in deep-sea sediment.</title>
        <authorList>
            <person name="Dong C."/>
            <person name="Ma T."/>
            <person name="Liu R."/>
            <person name="Shao Z."/>
        </authorList>
    </citation>
    <scope>NUCLEOTIDE SEQUENCE [LARGE SCALE GENOMIC DNA]</scope>
    <source>
        <strain evidence="3">soil36-7</strain>
    </source>
</reference>
<dbReference type="InterPro" id="IPR016516">
    <property type="entry name" value="UCP07580"/>
</dbReference>